<dbReference type="Gene3D" id="3.40.1440.60">
    <property type="entry name" value="PriA, 3(prime) DNA-binding domain"/>
    <property type="match status" value="1"/>
</dbReference>
<dbReference type="InterPro" id="IPR042115">
    <property type="entry name" value="PriA_3primeBD_sf"/>
</dbReference>
<keyword evidence="7" id="KW-1185">Reference proteome</keyword>
<protein>
    <submittedName>
        <fullName evidence="6">Primosome assembly protein PriA</fullName>
    </submittedName>
</protein>
<keyword evidence="3" id="KW-0238">DNA-binding</keyword>
<dbReference type="AlphaFoldDB" id="A0A087AX32"/>
<dbReference type="InterPro" id="IPR027417">
    <property type="entry name" value="P-loop_NTPase"/>
</dbReference>
<gene>
    <name evidence="6" type="ORF">BCUN_1300</name>
</gene>
<dbReference type="Pfam" id="PF17764">
    <property type="entry name" value="PriA_3primeBD"/>
    <property type="match status" value="1"/>
</dbReference>
<organism evidence="6 7">
    <name type="scientific">Bifidobacterium cuniculi</name>
    <dbReference type="NCBI Taxonomy" id="1688"/>
    <lineage>
        <taxon>Bacteria</taxon>
        <taxon>Bacillati</taxon>
        <taxon>Actinomycetota</taxon>
        <taxon>Actinomycetes</taxon>
        <taxon>Bifidobacteriales</taxon>
        <taxon>Bifidobacteriaceae</taxon>
        <taxon>Bifidobacterium</taxon>
    </lineage>
</organism>
<accession>A0A087AX32</accession>
<dbReference type="Gene3D" id="3.40.50.300">
    <property type="entry name" value="P-loop containing nucleotide triphosphate hydrolases"/>
    <property type="match status" value="1"/>
</dbReference>
<proteinExistence type="predicted"/>
<evidence type="ECO:0000313" key="6">
    <source>
        <dbReference type="EMBL" id="KFI63332.1"/>
    </source>
</evidence>
<reference evidence="6 7" key="1">
    <citation type="submission" date="2014-03" db="EMBL/GenBank/DDBJ databases">
        <title>Genomics of Bifidobacteria.</title>
        <authorList>
            <person name="Ventura M."/>
            <person name="Milani C."/>
            <person name="Lugli G.A."/>
        </authorList>
    </citation>
    <scope>NUCLEOTIDE SEQUENCE [LARGE SCALE GENOMIC DNA]</scope>
    <source>
        <strain evidence="6 7">LMG 10738</strain>
    </source>
</reference>
<evidence type="ECO:0000313" key="7">
    <source>
        <dbReference type="Proteomes" id="UP000029067"/>
    </source>
</evidence>
<feature type="domain" description="Primosomal protein N' 3' DNA-binding" evidence="5">
    <location>
        <begin position="37"/>
        <end position="136"/>
    </location>
</feature>
<dbReference type="GO" id="GO:0005524">
    <property type="term" value="F:ATP binding"/>
    <property type="evidence" value="ECO:0007669"/>
    <property type="project" value="UniProtKB-KW"/>
</dbReference>
<dbReference type="EMBL" id="JGYV01000008">
    <property type="protein sequence ID" value="KFI63332.1"/>
    <property type="molecule type" value="Genomic_DNA"/>
</dbReference>
<dbReference type="STRING" id="1688.BCUN_1300"/>
<dbReference type="GO" id="GO:0043138">
    <property type="term" value="F:3'-5' DNA helicase activity"/>
    <property type="evidence" value="ECO:0007669"/>
    <property type="project" value="TreeGrafter"/>
</dbReference>
<dbReference type="eggNOG" id="COG1198">
    <property type="taxonomic scope" value="Bacteria"/>
</dbReference>
<dbReference type="GO" id="GO:0006310">
    <property type="term" value="P:DNA recombination"/>
    <property type="evidence" value="ECO:0007669"/>
    <property type="project" value="TreeGrafter"/>
</dbReference>
<evidence type="ECO:0000259" key="5">
    <source>
        <dbReference type="Pfam" id="PF17764"/>
    </source>
</evidence>
<sequence>MEDDEVMQPAFDGMAERKRKPRRKAQRVPAATLPIARVVLDVQATHLGQPFDYLVDARQSEAAQPGCLVRVRFGAQRVTGIIWERAERPESSSHTLRYVERVLSPVVVHDQMRRDITAVADAYGGTRANIVRVAVPTRVARIEAAQDRGSCAVDLRERSAQACTQLGPFLARAVEHAHALAEAIQTEGFRSLVLDTLPGTAPLRCLAYAMCRALASGKTAVAILPGMRETWDLMHVLNTCGLTAFAPTGDDTDSPYGGDVAVLSATTTPAERYRAYYAVTNGQVKCVIGTRSAMYAPVSGRALFAVMDDDAYQYADGFMPYANARGVCRLRASLHEGTFLALGQARSVLSEWEASARTGCEPPVAGPSTAFHPPVDATRAAVPPIRWLNRNELARLADPSIGARVPHTAVRVLSRALQSGPVLLSIPEDGITESLSCAQCLRQARCLRCSGPLERVAPGTAPRCRWCGAGAVGWHCRQCGGDRFRVIRVGAAGTVQELQGLFRGIPILVSGKHQPQGVVEQVQDAPLIVVAAPGAEPRVRGGAYRAVAILDAWTSLYEQRIDARIDVLRNWMRAMSLCASRTDGGQGLLCGETDPLIARSLMTWDARVLAQAELQDRREAMLPPTVGAARVWGRRDAVAHALHEIGVLEGDWATIEHDGQPIPAVLGPVPFPPGPTVDARELEEMGDRVKAVVLVPLERRGELAVRLRTAVARHVAAREGGELRFMVDPKDLL</sequence>
<dbReference type="Proteomes" id="UP000029067">
    <property type="component" value="Unassembled WGS sequence"/>
</dbReference>
<evidence type="ECO:0000256" key="3">
    <source>
        <dbReference type="ARBA" id="ARBA00023125"/>
    </source>
</evidence>
<keyword evidence="1" id="KW-0547">Nucleotide-binding</keyword>
<keyword evidence="2" id="KW-0067">ATP-binding</keyword>
<dbReference type="InterPro" id="IPR041222">
    <property type="entry name" value="PriA_3primeBD"/>
</dbReference>
<comment type="caution">
    <text evidence="6">The sequence shown here is derived from an EMBL/GenBank/DDBJ whole genome shotgun (WGS) entry which is preliminary data.</text>
</comment>
<evidence type="ECO:0000256" key="2">
    <source>
        <dbReference type="ARBA" id="ARBA00022840"/>
    </source>
</evidence>
<feature type="compositionally biased region" description="Basic residues" evidence="4">
    <location>
        <begin position="17"/>
        <end position="26"/>
    </location>
</feature>
<dbReference type="RefSeq" id="WP_033515862.1">
    <property type="nucleotide sequence ID" value="NZ_JGYV01000008.1"/>
</dbReference>
<evidence type="ECO:0000256" key="1">
    <source>
        <dbReference type="ARBA" id="ARBA00022741"/>
    </source>
</evidence>
<name>A0A087AX32_9BIFI</name>
<dbReference type="GO" id="GO:0003677">
    <property type="term" value="F:DNA binding"/>
    <property type="evidence" value="ECO:0007669"/>
    <property type="project" value="UniProtKB-KW"/>
</dbReference>
<evidence type="ECO:0000256" key="4">
    <source>
        <dbReference type="SAM" id="MobiDB-lite"/>
    </source>
</evidence>
<feature type="region of interest" description="Disordered" evidence="4">
    <location>
        <begin position="1"/>
        <end position="26"/>
    </location>
</feature>
<dbReference type="GO" id="GO:0006302">
    <property type="term" value="P:double-strand break repair"/>
    <property type="evidence" value="ECO:0007669"/>
    <property type="project" value="TreeGrafter"/>
</dbReference>
<dbReference type="PANTHER" id="PTHR30580:SF0">
    <property type="entry name" value="PRIMOSOMAL PROTEIN N"/>
    <property type="match status" value="1"/>
</dbReference>
<dbReference type="PANTHER" id="PTHR30580">
    <property type="entry name" value="PRIMOSOMAL PROTEIN N"/>
    <property type="match status" value="1"/>
</dbReference>
<dbReference type="GO" id="GO:0006270">
    <property type="term" value="P:DNA replication initiation"/>
    <property type="evidence" value="ECO:0007669"/>
    <property type="project" value="TreeGrafter"/>
</dbReference>